<protein>
    <submittedName>
        <fullName evidence="2">GNAT family N-acetyltransferase</fullName>
    </submittedName>
</protein>
<accession>A0AA42DL14</accession>
<dbReference type="CDD" id="cd04301">
    <property type="entry name" value="NAT_SF"/>
    <property type="match status" value="1"/>
</dbReference>
<dbReference type="InterPro" id="IPR000182">
    <property type="entry name" value="GNAT_dom"/>
</dbReference>
<reference evidence="2" key="1">
    <citation type="journal article" date="2023" name="Int. J. Syst. Evol. Microbiol.">
        <title>&lt;i&gt;Holtiella tumoricola&lt;/i&gt; gen. nov. sp. nov., isolated from a human clinical sample.</title>
        <authorList>
            <person name="Allen-Vercoe E."/>
            <person name="Daigneault M.C."/>
            <person name="Vancuren S.J."/>
            <person name="Cochrane K."/>
            <person name="O'Neal L.L."/>
            <person name="Sankaranarayanan K."/>
            <person name="Lawson P.A."/>
        </authorList>
    </citation>
    <scope>NUCLEOTIDE SEQUENCE</scope>
    <source>
        <strain evidence="2">CC70A</strain>
    </source>
</reference>
<dbReference type="RefSeq" id="WP_271011368.1">
    <property type="nucleotide sequence ID" value="NZ_JAQIFT010000016.1"/>
</dbReference>
<dbReference type="SUPFAM" id="SSF55729">
    <property type="entry name" value="Acyl-CoA N-acyltransferases (Nat)"/>
    <property type="match status" value="1"/>
</dbReference>
<dbReference type="InterPro" id="IPR027455">
    <property type="entry name" value="Sper_AcTfrase_N"/>
</dbReference>
<proteinExistence type="predicted"/>
<dbReference type="InterPro" id="IPR016181">
    <property type="entry name" value="Acyl_CoA_acyltransferase"/>
</dbReference>
<dbReference type="GO" id="GO:0016747">
    <property type="term" value="F:acyltransferase activity, transferring groups other than amino-acyl groups"/>
    <property type="evidence" value="ECO:0007669"/>
    <property type="project" value="InterPro"/>
</dbReference>
<dbReference type="PROSITE" id="PS51186">
    <property type="entry name" value="GNAT"/>
    <property type="match status" value="1"/>
</dbReference>
<evidence type="ECO:0000313" key="2">
    <source>
        <dbReference type="EMBL" id="MDA3730869.1"/>
    </source>
</evidence>
<evidence type="ECO:0000313" key="3">
    <source>
        <dbReference type="Proteomes" id="UP001169242"/>
    </source>
</evidence>
<organism evidence="2 3">
    <name type="scientific">Holtiella tumoricola</name>
    <dbReference type="NCBI Taxonomy" id="3018743"/>
    <lineage>
        <taxon>Bacteria</taxon>
        <taxon>Bacillati</taxon>
        <taxon>Bacillota</taxon>
        <taxon>Clostridia</taxon>
        <taxon>Lachnospirales</taxon>
        <taxon>Cellulosilyticaceae</taxon>
        <taxon>Holtiella</taxon>
    </lineage>
</organism>
<comment type="caution">
    <text evidence="2">The sequence shown here is derived from an EMBL/GenBank/DDBJ whole genome shotgun (WGS) entry which is preliminary data.</text>
</comment>
<dbReference type="Proteomes" id="UP001169242">
    <property type="component" value="Unassembled WGS sequence"/>
</dbReference>
<dbReference type="Gene3D" id="3.40.630.30">
    <property type="match status" value="1"/>
</dbReference>
<sequence>MSLAIRKVDSSNYKEILELRVAKGQESFIETTKECLKEASEDSRWEPVGIYDGDVPIGFAMYGLFLQEGKRGRVWLDRFLISGDYQRRGYGEASIKLLLHHLYKKYEYDVIYLSVYDTNKGAIALYQKLGFYFNGELDINQEKVMVINYKNRS</sequence>
<evidence type="ECO:0000259" key="1">
    <source>
        <dbReference type="PROSITE" id="PS51186"/>
    </source>
</evidence>
<dbReference type="Gene3D" id="1.10.287.900">
    <property type="entry name" value="The crystal structure of the spermine/spermidine acetyltransferase from enterococcus faecali"/>
    <property type="match status" value="1"/>
</dbReference>
<feature type="domain" description="N-acetyltransferase" evidence="1">
    <location>
        <begin position="3"/>
        <end position="150"/>
    </location>
</feature>
<gene>
    <name evidence="2" type="ORF">PBV87_05065</name>
</gene>
<keyword evidence="3" id="KW-1185">Reference proteome</keyword>
<name>A0AA42DL14_9FIRM</name>
<dbReference type="AlphaFoldDB" id="A0AA42DL14"/>
<dbReference type="Pfam" id="PF00583">
    <property type="entry name" value="Acetyltransf_1"/>
    <property type="match status" value="1"/>
</dbReference>
<dbReference type="EMBL" id="JAQIFT010000016">
    <property type="protein sequence ID" value="MDA3730869.1"/>
    <property type="molecule type" value="Genomic_DNA"/>
</dbReference>